<dbReference type="PANTHER" id="PTHR40050:SF1">
    <property type="entry name" value="INNER SPORE COAT PROTEIN H"/>
    <property type="match status" value="1"/>
</dbReference>
<feature type="signal peptide" evidence="1">
    <location>
        <begin position="1"/>
        <end position="20"/>
    </location>
</feature>
<evidence type="ECO:0000313" key="3">
    <source>
        <dbReference type="Proteomes" id="UP000184212"/>
    </source>
</evidence>
<dbReference type="AlphaFoldDB" id="A0A1M5KZT4"/>
<dbReference type="NCBIfam" id="TIGR04183">
    <property type="entry name" value="Por_Secre_tail"/>
    <property type="match status" value="1"/>
</dbReference>
<name>A0A1M5KZT4_9BACT</name>
<dbReference type="RefSeq" id="WP_178377026.1">
    <property type="nucleotide sequence ID" value="NZ_FQWQ01000001.1"/>
</dbReference>
<dbReference type="EMBL" id="FQWQ01000001">
    <property type="protein sequence ID" value="SHG58261.1"/>
    <property type="molecule type" value="Genomic_DNA"/>
</dbReference>
<keyword evidence="1" id="KW-0732">Signal</keyword>
<proteinExistence type="predicted"/>
<dbReference type="Proteomes" id="UP000184212">
    <property type="component" value="Unassembled WGS sequence"/>
</dbReference>
<organism evidence="2 3">
    <name type="scientific">Chryseolinea serpens</name>
    <dbReference type="NCBI Taxonomy" id="947013"/>
    <lineage>
        <taxon>Bacteria</taxon>
        <taxon>Pseudomonadati</taxon>
        <taxon>Bacteroidota</taxon>
        <taxon>Cytophagia</taxon>
        <taxon>Cytophagales</taxon>
        <taxon>Fulvivirgaceae</taxon>
        <taxon>Chryseolinea</taxon>
    </lineage>
</organism>
<dbReference type="STRING" id="947013.SAMN04488109_0933"/>
<keyword evidence="3" id="KW-1185">Reference proteome</keyword>
<evidence type="ECO:0000256" key="1">
    <source>
        <dbReference type="SAM" id="SignalP"/>
    </source>
</evidence>
<sequence length="546" mass="61716">MLRTILFLIVLCGAGQSIIAQDNIVAFTTSNLPVIVIQTHGQDILDDPKIEVDLGIVDNGVGMQNSATDAFNVYDGKMGIEIRGSSSQMFPKKQYGVELHDDLGKDNETALFGFPKEEDWVFFAPYNDKSLMRDVLAYKMGRDQGRYAPRTKYCELVLNGTYMGVYVVIEKIKRDKGRVNINKLDPEEISGDNLTGGYIIKIDKSTGDGDGGWYSAHKPYPSAWQSTNFQYEEPAYDDIVPEQKTYIQNYIAQFEGALAGDGFKDPVNGYAKYIDVNSFIDYMLIQEVTKNVDGYRLSTFFYKQRDSDGGKLSMGPIWDFNLGFGNADYCTGGTPDGFVLGFNAVCSDDTWQIPFWWTRLLEDEDFKQKLAARWTELRAGKWQEPVLLAYVDSVANVLNGGAQQRNFEAWSVLGKKIWPNFFVGNTYKQEVDYLKNWISDRLAWLDQNLPQLVTDAEQPPLNQAEVKLYPNPFRSALTLEYTLQKPGQVNLQLYDGLGRAAQSITLKSEQAGHYQYTWQVDVPGGFYYYRLQQGASVLGHGKLNKQ</sequence>
<gene>
    <name evidence="2" type="ORF">SAMN04488109_0933</name>
</gene>
<accession>A0A1M5KZT4</accession>
<evidence type="ECO:0000313" key="2">
    <source>
        <dbReference type="EMBL" id="SHG58261.1"/>
    </source>
</evidence>
<reference evidence="2 3" key="1">
    <citation type="submission" date="2016-11" db="EMBL/GenBank/DDBJ databases">
        <authorList>
            <person name="Jaros S."/>
            <person name="Januszkiewicz K."/>
            <person name="Wedrychowicz H."/>
        </authorList>
    </citation>
    <scope>NUCLEOTIDE SEQUENCE [LARGE SCALE GENOMIC DNA]</scope>
    <source>
        <strain evidence="2 3">DSM 24574</strain>
    </source>
</reference>
<dbReference type="Pfam" id="PF08757">
    <property type="entry name" value="CotH"/>
    <property type="match status" value="1"/>
</dbReference>
<dbReference type="PANTHER" id="PTHR40050">
    <property type="entry name" value="INNER SPORE COAT PROTEIN H"/>
    <property type="match status" value="1"/>
</dbReference>
<dbReference type="InterPro" id="IPR026444">
    <property type="entry name" value="Secre_tail"/>
</dbReference>
<dbReference type="InterPro" id="IPR014867">
    <property type="entry name" value="Spore_coat_CotH_CotH2/3/7"/>
</dbReference>
<feature type="chain" id="PRO_5012861307" evidence="1">
    <location>
        <begin position="21"/>
        <end position="546"/>
    </location>
</feature>
<protein>
    <submittedName>
        <fullName evidence="2">Por secretion system C-terminal sorting domain-containing protein</fullName>
    </submittedName>
</protein>